<dbReference type="PANTHER" id="PTHR43491:SF1">
    <property type="entry name" value="UDP-N-ACETYL-D-MANNOSAMINE DEHYDROGENASE"/>
    <property type="match status" value="1"/>
</dbReference>
<dbReference type="InterPro" id="IPR017476">
    <property type="entry name" value="UDP-Glc/GDP-Man"/>
</dbReference>
<protein>
    <submittedName>
        <fullName evidence="5">UDP-N-acetyl-D-glucosamine dehydrogenase</fullName>
    </submittedName>
</protein>
<evidence type="ECO:0000313" key="6">
    <source>
        <dbReference type="Proteomes" id="UP000031967"/>
    </source>
</evidence>
<proteinExistence type="inferred from homology"/>
<organism evidence="5 6">
    <name type="scientific">Gordoniibacillus kamchatkensis</name>
    <dbReference type="NCBI Taxonomy" id="1590651"/>
    <lineage>
        <taxon>Bacteria</taxon>
        <taxon>Bacillati</taxon>
        <taxon>Bacillota</taxon>
        <taxon>Bacilli</taxon>
        <taxon>Bacillales</taxon>
        <taxon>Paenibacillaceae</taxon>
        <taxon>Gordoniibacillus</taxon>
    </lineage>
</organism>
<dbReference type="NCBIfam" id="TIGR03026">
    <property type="entry name" value="NDP-sugDHase"/>
    <property type="match status" value="1"/>
</dbReference>
<gene>
    <name evidence="5" type="ORF">SD70_05660</name>
</gene>
<dbReference type="RefSeq" id="WP_041046446.1">
    <property type="nucleotide sequence ID" value="NZ_JXAK01000007.1"/>
</dbReference>
<dbReference type="PANTHER" id="PTHR43491">
    <property type="entry name" value="UDP-N-ACETYL-D-MANNOSAMINE DEHYDROGENASE"/>
    <property type="match status" value="1"/>
</dbReference>
<sequence>MSGVGNKCSIAIIGLGYVGLPLARLFVENGHFVYGIDADSKKIQKLINRQSYLSDFTTKDIKLLFTNYKFHVGDSYDVVSAADVIIICVPTPLDRDSMPDLTYVKSALQSIVPYLREGHLIITESSTYPGMTQEELLPLVESGGLVVGKNVFLAYSPERIDPGRYQNLRDIPKVLGGVSETCTTLAKELYESIFERVVVVSSPKVAEFTKILENCQRLVNISFMNELAMMAEKLDVNLWEAIDAASTKPYGFTPYYPGPGIGGHCIPVDPLYLSWKAKQRGFDLKFVELAHEINESMPDYVVQRVRACLSGSKPLQASSVFVIGVTYKRDVNDLRESRAVTIVGKLLELGVQVNFHDPYINEIEVGGRKLKGVALTKRYIQRHDCVLILTDHSRIPYDSIAAYSRLVIDTRNATKHIQDRGNIVLL</sequence>
<dbReference type="Gene3D" id="3.40.50.720">
    <property type="entry name" value="NAD(P)-binding Rossmann-like Domain"/>
    <property type="match status" value="2"/>
</dbReference>
<evidence type="ECO:0000256" key="3">
    <source>
        <dbReference type="PIRNR" id="PIRNR000124"/>
    </source>
</evidence>
<evidence type="ECO:0000256" key="1">
    <source>
        <dbReference type="ARBA" id="ARBA00023002"/>
    </source>
</evidence>
<dbReference type="Proteomes" id="UP000031967">
    <property type="component" value="Unassembled WGS sequence"/>
</dbReference>
<dbReference type="InterPro" id="IPR036220">
    <property type="entry name" value="UDP-Glc/GDP-Man_DH_C_sf"/>
</dbReference>
<dbReference type="PIRSF" id="PIRSF500136">
    <property type="entry name" value="UDP_ManNAc_DH"/>
    <property type="match status" value="1"/>
</dbReference>
<dbReference type="SUPFAM" id="SSF48179">
    <property type="entry name" value="6-phosphogluconate dehydrogenase C-terminal domain-like"/>
    <property type="match status" value="1"/>
</dbReference>
<keyword evidence="2" id="KW-0520">NAD</keyword>
<dbReference type="InterPro" id="IPR036291">
    <property type="entry name" value="NAD(P)-bd_dom_sf"/>
</dbReference>
<evidence type="ECO:0000256" key="2">
    <source>
        <dbReference type="ARBA" id="ARBA00023027"/>
    </source>
</evidence>
<dbReference type="InterPro" id="IPR028359">
    <property type="entry name" value="UDP_ManNAc/GlcNAc_DH"/>
</dbReference>
<feature type="domain" description="UDP-glucose/GDP-mannose dehydrogenase C-terminal" evidence="4">
    <location>
        <begin position="321"/>
        <end position="416"/>
    </location>
</feature>
<evidence type="ECO:0000313" key="5">
    <source>
        <dbReference type="EMBL" id="KIL41616.1"/>
    </source>
</evidence>
<dbReference type="SMART" id="SM00984">
    <property type="entry name" value="UDPG_MGDP_dh_C"/>
    <property type="match status" value="1"/>
</dbReference>
<accession>A0ABR5AKY6</accession>
<dbReference type="SUPFAM" id="SSF52413">
    <property type="entry name" value="UDP-glucose/GDP-mannose dehydrogenase C-terminal domain"/>
    <property type="match status" value="1"/>
</dbReference>
<dbReference type="Pfam" id="PF00984">
    <property type="entry name" value="UDPG_MGDP_dh"/>
    <property type="match status" value="1"/>
</dbReference>
<reference evidence="5 6" key="1">
    <citation type="submission" date="2014-12" db="EMBL/GenBank/DDBJ databases">
        <title>Draft genome sequence of Paenibacillus kamchatkensis strain B-2647.</title>
        <authorList>
            <person name="Karlyshev A.V."/>
            <person name="Kudryashova E.B."/>
        </authorList>
    </citation>
    <scope>NUCLEOTIDE SEQUENCE [LARGE SCALE GENOMIC DNA]</scope>
    <source>
        <strain evidence="5 6">VKM B-2647</strain>
    </source>
</reference>
<keyword evidence="6" id="KW-1185">Reference proteome</keyword>
<evidence type="ECO:0000259" key="4">
    <source>
        <dbReference type="SMART" id="SM00984"/>
    </source>
</evidence>
<dbReference type="InterPro" id="IPR001732">
    <property type="entry name" value="UDP-Glc/GDP-Man_DH_N"/>
</dbReference>
<comment type="caution">
    <text evidence="5">The sequence shown here is derived from an EMBL/GenBank/DDBJ whole genome shotgun (WGS) entry which is preliminary data.</text>
</comment>
<dbReference type="EMBL" id="JXAK01000007">
    <property type="protein sequence ID" value="KIL41616.1"/>
    <property type="molecule type" value="Genomic_DNA"/>
</dbReference>
<dbReference type="SUPFAM" id="SSF51735">
    <property type="entry name" value="NAD(P)-binding Rossmann-fold domains"/>
    <property type="match status" value="1"/>
</dbReference>
<keyword evidence="1" id="KW-0560">Oxidoreductase</keyword>
<name>A0ABR5AKY6_9BACL</name>
<dbReference type="Pfam" id="PF03720">
    <property type="entry name" value="UDPG_MGDP_dh_C"/>
    <property type="match status" value="1"/>
</dbReference>
<dbReference type="InterPro" id="IPR014027">
    <property type="entry name" value="UDP-Glc/GDP-Man_DH_C"/>
</dbReference>
<comment type="similarity">
    <text evidence="3">Belongs to the UDP-glucose/GDP-mannose dehydrogenase family.</text>
</comment>
<dbReference type="PIRSF" id="PIRSF000124">
    <property type="entry name" value="UDPglc_GDPman_dh"/>
    <property type="match status" value="1"/>
</dbReference>
<dbReference type="Pfam" id="PF03721">
    <property type="entry name" value="UDPG_MGDP_dh_N"/>
    <property type="match status" value="1"/>
</dbReference>
<dbReference type="InterPro" id="IPR014026">
    <property type="entry name" value="UDP-Glc/GDP-Man_DH_dimer"/>
</dbReference>
<dbReference type="InterPro" id="IPR008927">
    <property type="entry name" value="6-PGluconate_DH-like_C_sf"/>
</dbReference>